<feature type="domain" description="SCP" evidence="2">
    <location>
        <begin position="41"/>
        <end position="158"/>
    </location>
</feature>
<keyword evidence="4" id="KW-1185">Reference proteome</keyword>
<dbReference type="PANTHER" id="PTHR31157:SF1">
    <property type="entry name" value="SCP DOMAIN-CONTAINING PROTEIN"/>
    <property type="match status" value="1"/>
</dbReference>
<gene>
    <name evidence="3" type="ORF">IM725_00990</name>
</gene>
<name>A0ABR9S9X6_9BURK</name>
<feature type="signal peptide" evidence="1">
    <location>
        <begin position="1"/>
        <end position="27"/>
    </location>
</feature>
<proteinExistence type="predicted"/>
<dbReference type="InterPro" id="IPR014044">
    <property type="entry name" value="CAP_dom"/>
</dbReference>
<evidence type="ECO:0000259" key="2">
    <source>
        <dbReference type="Pfam" id="PF00188"/>
    </source>
</evidence>
<dbReference type="Pfam" id="PF00188">
    <property type="entry name" value="CAP"/>
    <property type="match status" value="1"/>
</dbReference>
<feature type="chain" id="PRO_5045636801" description="SCP domain-containing protein" evidence="1">
    <location>
        <begin position="28"/>
        <end position="172"/>
    </location>
</feature>
<protein>
    <recommendedName>
        <fullName evidence="2">SCP domain-containing protein</fullName>
    </recommendedName>
</protein>
<dbReference type="CDD" id="cd05379">
    <property type="entry name" value="CAP_bacterial"/>
    <property type="match status" value="1"/>
</dbReference>
<reference evidence="3 4" key="1">
    <citation type="submission" date="2020-10" db="EMBL/GenBank/DDBJ databases">
        <title>Draft genome of Ramlibacter aquaticus LMG 30558.</title>
        <authorList>
            <person name="Props R."/>
        </authorList>
    </citation>
    <scope>NUCLEOTIDE SEQUENCE [LARGE SCALE GENOMIC DNA]</scope>
    <source>
        <strain evidence="3 4">LMG 30558</strain>
    </source>
</reference>
<dbReference type="Gene3D" id="3.40.33.10">
    <property type="entry name" value="CAP"/>
    <property type="match status" value="1"/>
</dbReference>
<dbReference type="PANTHER" id="PTHR31157">
    <property type="entry name" value="SCP DOMAIN-CONTAINING PROTEIN"/>
    <property type="match status" value="1"/>
</dbReference>
<evidence type="ECO:0000313" key="3">
    <source>
        <dbReference type="EMBL" id="MBE7939143.1"/>
    </source>
</evidence>
<dbReference type="Proteomes" id="UP000715965">
    <property type="component" value="Unassembled WGS sequence"/>
</dbReference>
<evidence type="ECO:0000256" key="1">
    <source>
        <dbReference type="SAM" id="SignalP"/>
    </source>
</evidence>
<dbReference type="InterPro" id="IPR035940">
    <property type="entry name" value="CAP_sf"/>
</dbReference>
<comment type="caution">
    <text evidence="3">The sequence shown here is derived from an EMBL/GenBank/DDBJ whole genome shotgun (WGS) entry which is preliminary data.</text>
</comment>
<dbReference type="SUPFAM" id="SSF55797">
    <property type="entry name" value="PR-1-like"/>
    <property type="match status" value="1"/>
</dbReference>
<dbReference type="RefSeq" id="WP_193778692.1">
    <property type="nucleotide sequence ID" value="NZ_JADDOJ010000002.1"/>
</dbReference>
<dbReference type="EMBL" id="JADDOJ010000002">
    <property type="protein sequence ID" value="MBE7939143.1"/>
    <property type="molecule type" value="Genomic_DNA"/>
</dbReference>
<sequence length="172" mass="18469">MRRVRDRGSRRGALFLFIALLPGLALAQGGCAPGALAGPALDAINRARARGARCGRQAMPPAPPMRWSPALAAASAGHAADMARRDYFEHLSPEGARPGDRARSQGYRYRDLAENIALGDLDAAGAVRLWLGSPPHCLNLMDGRLREVGVGCADSPRGPWERRWAMLLGLPR</sequence>
<dbReference type="InterPro" id="IPR006311">
    <property type="entry name" value="TAT_signal"/>
</dbReference>
<organism evidence="3 4">
    <name type="scientific">Ramlibacter aquaticus</name>
    <dbReference type="NCBI Taxonomy" id="2780094"/>
    <lineage>
        <taxon>Bacteria</taxon>
        <taxon>Pseudomonadati</taxon>
        <taxon>Pseudomonadota</taxon>
        <taxon>Betaproteobacteria</taxon>
        <taxon>Burkholderiales</taxon>
        <taxon>Comamonadaceae</taxon>
        <taxon>Ramlibacter</taxon>
    </lineage>
</organism>
<keyword evidence="1" id="KW-0732">Signal</keyword>
<evidence type="ECO:0000313" key="4">
    <source>
        <dbReference type="Proteomes" id="UP000715965"/>
    </source>
</evidence>
<accession>A0ABR9S9X6</accession>
<dbReference type="PROSITE" id="PS51318">
    <property type="entry name" value="TAT"/>
    <property type="match status" value="1"/>
</dbReference>